<proteinExistence type="predicted"/>
<dbReference type="EMBL" id="JAFREP010000013">
    <property type="protein sequence ID" value="MBO1319530.1"/>
    <property type="molecule type" value="Genomic_DNA"/>
</dbReference>
<accession>A0A8J7Q5L9</accession>
<sequence length="235" mass="27324">MSPNNELETPKRPYTPIMTRQQNVNFRLQERDLEILKVVNRYRYLRTNQIKRLVFPENRSIQSTRKRLKYLFHNGFLGRINPFVAPGAGQPDTAYFLEKSGAELIAQHFPDEEVKVYGKSGKVRYQFLSHALELSEFRMYLEIALSGHERIELGRFVADFEVKSHLQNATGHKRYKLWHELQHPISRQSFVVYPDGLFILKGKGSFEGVQKLFFLEVDRGTEGGNAKLKGTHQKG</sequence>
<name>A0A8J7Q5L9_9BACT</name>
<dbReference type="RefSeq" id="WP_207859436.1">
    <property type="nucleotide sequence ID" value="NZ_JAFREP010000013.1"/>
</dbReference>
<dbReference type="Pfam" id="PF13814">
    <property type="entry name" value="Replic_Relax"/>
    <property type="match status" value="1"/>
</dbReference>
<dbReference type="InterPro" id="IPR025855">
    <property type="entry name" value="Replic_Relax"/>
</dbReference>
<protein>
    <submittedName>
        <fullName evidence="1">Replication-relaxation family protein</fullName>
    </submittedName>
</protein>
<gene>
    <name evidence="1" type="ORF">J3U88_13730</name>
</gene>
<evidence type="ECO:0000313" key="1">
    <source>
        <dbReference type="EMBL" id="MBO1319530.1"/>
    </source>
</evidence>
<dbReference type="AlphaFoldDB" id="A0A8J7Q5L9"/>
<reference evidence="1" key="1">
    <citation type="submission" date="2021-03" db="EMBL/GenBank/DDBJ databases">
        <authorList>
            <person name="Wang G."/>
        </authorList>
    </citation>
    <scope>NUCLEOTIDE SEQUENCE</scope>
    <source>
        <strain evidence="1">KCTC 12899</strain>
    </source>
</reference>
<dbReference type="Proteomes" id="UP000664417">
    <property type="component" value="Unassembled WGS sequence"/>
</dbReference>
<organism evidence="1 2">
    <name type="scientific">Acanthopleuribacter pedis</name>
    <dbReference type="NCBI Taxonomy" id="442870"/>
    <lineage>
        <taxon>Bacteria</taxon>
        <taxon>Pseudomonadati</taxon>
        <taxon>Acidobacteriota</taxon>
        <taxon>Holophagae</taxon>
        <taxon>Acanthopleuribacterales</taxon>
        <taxon>Acanthopleuribacteraceae</taxon>
        <taxon>Acanthopleuribacter</taxon>
    </lineage>
</organism>
<comment type="caution">
    <text evidence="1">The sequence shown here is derived from an EMBL/GenBank/DDBJ whole genome shotgun (WGS) entry which is preliminary data.</text>
</comment>
<keyword evidence="2" id="KW-1185">Reference proteome</keyword>
<evidence type="ECO:0000313" key="2">
    <source>
        <dbReference type="Proteomes" id="UP000664417"/>
    </source>
</evidence>